<name>A0A226F4T2_FOLCA</name>
<proteinExistence type="predicted"/>
<dbReference type="InterPro" id="IPR053010">
    <property type="entry name" value="SET_SmydA-8"/>
</dbReference>
<dbReference type="OrthoDB" id="265717at2759"/>
<dbReference type="SUPFAM" id="SSF82199">
    <property type="entry name" value="SET domain"/>
    <property type="match status" value="1"/>
</dbReference>
<dbReference type="EMBL" id="LNIX01000001">
    <property type="protein sequence ID" value="OXA64812.1"/>
    <property type="molecule type" value="Genomic_DNA"/>
</dbReference>
<evidence type="ECO:0000313" key="3">
    <source>
        <dbReference type="Proteomes" id="UP000198287"/>
    </source>
</evidence>
<dbReference type="Gene3D" id="1.10.220.160">
    <property type="match status" value="1"/>
</dbReference>
<evidence type="ECO:0000259" key="1">
    <source>
        <dbReference type="PROSITE" id="PS50280"/>
    </source>
</evidence>
<dbReference type="CDD" id="cd20071">
    <property type="entry name" value="SET_SMYD"/>
    <property type="match status" value="1"/>
</dbReference>
<organism evidence="2 3">
    <name type="scientific">Folsomia candida</name>
    <name type="common">Springtail</name>
    <dbReference type="NCBI Taxonomy" id="158441"/>
    <lineage>
        <taxon>Eukaryota</taxon>
        <taxon>Metazoa</taxon>
        <taxon>Ecdysozoa</taxon>
        <taxon>Arthropoda</taxon>
        <taxon>Hexapoda</taxon>
        <taxon>Collembola</taxon>
        <taxon>Entomobryomorpha</taxon>
        <taxon>Isotomoidea</taxon>
        <taxon>Isotomidae</taxon>
        <taxon>Proisotominae</taxon>
        <taxon>Folsomia</taxon>
    </lineage>
</organism>
<dbReference type="AlphaFoldDB" id="A0A226F4T2"/>
<dbReference type="Pfam" id="PF00856">
    <property type="entry name" value="SET"/>
    <property type="match status" value="1"/>
</dbReference>
<keyword evidence="3" id="KW-1185">Reference proteome</keyword>
<comment type="caution">
    <text evidence="2">The sequence shown here is derived from an EMBL/GenBank/DDBJ whole genome shotgun (WGS) entry which is preliminary data.</text>
</comment>
<dbReference type="Gene3D" id="2.170.270.10">
    <property type="entry name" value="SET domain"/>
    <property type="match status" value="1"/>
</dbReference>
<gene>
    <name evidence="2" type="ORF">Fcan01_03103</name>
</gene>
<evidence type="ECO:0000313" key="2">
    <source>
        <dbReference type="EMBL" id="OXA64812.1"/>
    </source>
</evidence>
<dbReference type="GO" id="GO:0008170">
    <property type="term" value="F:N-methyltransferase activity"/>
    <property type="evidence" value="ECO:0007669"/>
    <property type="project" value="UniProtKB-ARBA"/>
</dbReference>
<dbReference type="PANTHER" id="PTHR46455:SF5">
    <property type="entry name" value="SET AND MYND DOMAIN CONTAINING, ARTHROPOD-SPECIFIC, MEMBER 4, ISOFORM A"/>
    <property type="match status" value="1"/>
</dbReference>
<dbReference type="PANTHER" id="PTHR46455">
    <property type="entry name" value="SET AND MYND DOMAIN CONTAINING, ARTHROPOD-SPECIFIC, MEMBER 4, ISOFORM A"/>
    <property type="match status" value="1"/>
</dbReference>
<dbReference type="GO" id="GO:0008276">
    <property type="term" value="F:protein methyltransferase activity"/>
    <property type="evidence" value="ECO:0007669"/>
    <property type="project" value="UniProtKB-ARBA"/>
</dbReference>
<reference evidence="2 3" key="1">
    <citation type="submission" date="2015-12" db="EMBL/GenBank/DDBJ databases">
        <title>The genome of Folsomia candida.</title>
        <authorList>
            <person name="Faddeeva A."/>
            <person name="Derks M.F."/>
            <person name="Anvar Y."/>
            <person name="Smit S."/>
            <person name="Van Straalen N."/>
            <person name="Roelofs D."/>
        </authorList>
    </citation>
    <scope>NUCLEOTIDE SEQUENCE [LARGE SCALE GENOMIC DNA]</scope>
    <source>
        <strain evidence="2 3">VU population</strain>
        <tissue evidence="2">Whole body</tissue>
    </source>
</reference>
<dbReference type="InterPro" id="IPR001214">
    <property type="entry name" value="SET_dom"/>
</dbReference>
<dbReference type="STRING" id="158441.A0A226F4T2"/>
<dbReference type="OMA" id="CLERNAL"/>
<protein>
    <submittedName>
        <fullName evidence="2">Protein msta, isoform B</fullName>
    </submittedName>
</protein>
<dbReference type="Gene3D" id="6.10.140.2220">
    <property type="match status" value="1"/>
</dbReference>
<dbReference type="Proteomes" id="UP000198287">
    <property type="component" value="Unassembled WGS sequence"/>
</dbReference>
<feature type="domain" description="SET" evidence="1">
    <location>
        <begin position="11"/>
        <end position="260"/>
    </location>
</feature>
<dbReference type="InterPro" id="IPR046341">
    <property type="entry name" value="SET_dom_sf"/>
</dbReference>
<dbReference type="GO" id="GO:0008757">
    <property type="term" value="F:S-adenosylmethionine-dependent methyltransferase activity"/>
    <property type="evidence" value="ECO:0007669"/>
    <property type="project" value="UniProtKB-ARBA"/>
</dbReference>
<sequence>MSEIQEILQENGIKILRSAEFGRYLVADRDVEPLSLILREAPIIYGPGDDDQEVHLGEFPMCLGCCVRLVKGQRCDLCGWPICGNRCQQMKIHAQYECDLFRKGNVTYPPPHTWLVINKSVLVLRCLLLKQTGQTDTWGKNVDALEHHTQIRYKKSYCIKGDEMLLENLKYFLGPLKDDLRREIVKISGIINVNAFSTTSNSNNRNNVMIAQCIYGTASLFANSCIPNCTWRVEPPPSLQICVRSAVPITKGEMITISYSPHDTLCGTLQRQVSNEDVAHFICTCSRCKDPTEFGTFISAVKCCNCGNGNKGDEGFLLPLDPLVPESPWICNSKSCDESQSVHKIVAQTYPIQQMFEATKRSGLERCDEIKELKNILEVGKNIFHPNHYTLQDIRMHIVKRQIPVVSYLSGTELTYVIHQTKVLLNMANILAPGFSQIRALLQHFLAQELQALQKKDATQPDADKSQCNSMVQCLERNALLFFQHHNFHSENDTIIKIIQDSLKIG</sequence>
<accession>A0A226F4T2</accession>
<dbReference type="PROSITE" id="PS50280">
    <property type="entry name" value="SET"/>
    <property type="match status" value="1"/>
</dbReference>